<sequence>MINDKFEIDYNLYNLLFQHVSLLQAKYTRLQPVRMDFYYIKDSDLQKERNKNLDLSDMHKLANTLMTKNLIVAYQWVPEYAEDSGLHFHAAFYINRQVFLNTFTATQAAKDCWFDITGQQGRVNECRNKNYKRKLSELLYDSAQGYKNLLFALSYLAKSEQKIKFNNGQHAIFLSEINEPSPRGKKRAKTAENLNKHLPKNLLKFISSAPILFFSPLKKNINEAERNIHNLEIFTQLTNNADAIREQHSKIYPITLFFHNDHIFSAKQDKKKKTILYQLAMFFNQLIESKEIVAYQCAPKEDAENKMVIKTIFYLNETAIKNTTAFLKNVDFFWVKLSQRKGKIENISTTISGITYFHNFCFYVEDQMHIAIIHAISLLSIEYGTIYYEQNTPVILQSTFKHDVNAKNKLTFLNRNWIKNLIFFKELIKPNMNK</sequence>
<protein>
    <recommendedName>
        <fullName evidence="3">Inovirus Gp2 family protein</fullName>
    </recommendedName>
</protein>
<dbReference type="EMBL" id="JBHLXE010000052">
    <property type="protein sequence ID" value="MFC0179520.1"/>
    <property type="molecule type" value="Genomic_DNA"/>
</dbReference>
<gene>
    <name evidence="1" type="ORF">ACFFIT_05355</name>
</gene>
<accession>A0ABV6C996</accession>
<dbReference type="RefSeq" id="WP_385876622.1">
    <property type="nucleotide sequence ID" value="NZ_JBHLXE010000052.1"/>
</dbReference>
<name>A0ABV6C996_9GAMM</name>
<proteinExistence type="predicted"/>
<comment type="caution">
    <text evidence="1">The sequence shown here is derived from an EMBL/GenBank/DDBJ whole genome shotgun (WGS) entry which is preliminary data.</text>
</comment>
<organism evidence="1 2">
    <name type="scientific">Thorsellia kenyensis</name>
    <dbReference type="NCBI Taxonomy" id="1549888"/>
    <lineage>
        <taxon>Bacteria</taxon>
        <taxon>Pseudomonadati</taxon>
        <taxon>Pseudomonadota</taxon>
        <taxon>Gammaproteobacteria</taxon>
        <taxon>Enterobacterales</taxon>
        <taxon>Thorselliaceae</taxon>
        <taxon>Thorsellia</taxon>
    </lineage>
</organism>
<dbReference type="Proteomes" id="UP001589758">
    <property type="component" value="Unassembled WGS sequence"/>
</dbReference>
<evidence type="ECO:0008006" key="3">
    <source>
        <dbReference type="Google" id="ProtNLM"/>
    </source>
</evidence>
<evidence type="ECO:0000313" key="1">
    <source>
        <dbReference type="EMBL" id="MFC0179520.1"/>
    </source>
</evidence>
<keyword evidence="2" id="KW-1185">Reference proteome</keyword>
<evidence type="ECO:0000313" key="2">
    <source>
        <dbReference type="Proteomes" id="UP001589758"/>
    </source>
</evidence>
<reference evidence="1 2" key="1">
    <citation type="submission" date="2024-09" db="EMBL/GenBank/DDBJ databases">
        <authorList>
            <person name="Sun Q."/>
            <person name="Mori K."/>
        </authorList>
    </citation>
    <scope>NUCLEOTIDE SEQUENCE [LARGE SCALE GENOMIC DNA]</scope>
    <source>
        <strain evidence="1 2">CCM 8545</strain>
    </source>
</reference>